<dbReference type="EMBL" id="JBICBT010000252">
    <property type="protein sequence ID" value="KAL3119309.1"/>
    <property type="molecule type" value="Genomic_DNA"/>
</dbReference>
<evidence type="ECO:0000256" key="2">
    <source>
        <dbReference type="ARBA" id="ARBA00022771"/>
    </source>
</evidence>
<evidence type="ECO:0000313" key="6">
    <source>
        <dbReference type="Proteomes" id="UP001620626"/>
    </source>
</evidence>
<name>A0ABD2LVU4_9BILA</name>
<dbReference type="AlphaFoldDB" id="A0ABD2LVU4"/>
<dbReference type="Proteomes" id="UP001620626">
    <property type="component" value="Unassembled WGS sequence"/>
</dbReference>
<dbReference type="Pfam" id="PF04500">
    <property type="entry name" value="FLYWCH"/>
    <property type="match status" value="1"/>
</dbReference>
<dbReference type="Gene3D" id="2.20.25.240">
    <property type="match status" value="1"/>
</dbReference>
<evidence type="ECO:0000256" key="3">
    <source>
        <dbReference type="ARBA" id="ARBA00022833"/>
    </source>
</evidence>
<keyword evidence="6" id="KW-1185">Reference proteome</keyword>
<accession>A0ABD2LVU4</accession>
<feature type="domain" description="FLYWCH-type" evidence="4">
    <location>
        <begin position="79"/>
        <end position="124"/>
    </location>
</feature>
<evidence type="ECO:0000256" key="1">
    <source>
        <dbReference type="ARBA" id="ARBA00022723"/>
    </source>
</evidence>
<protein>
    <recommendedName>
        <fullName evidence="4">FLYWCH-type domain-containing protein</fullName>
    </recommendedName>
</protein>
<proteinExistence type="predicted"/>
<keyword evidence="1" id="KW-0479">Metal-binding</keyword>
<evidence type="ECO:0000259" key="4">
    <source>
        <dbReference type="Pfam" id="PF04500"/>
    </source>
</evidence>
<keyword evidence="2" id="KW-0863">Zinc-finger</keyword>
<reference evidence="5 6" key="1">
    <citation type="submission" date="2024-10" db="EMBL/GenBank/DDBJ databases">
        <authorList>
            <person name="Kim D."/>
        </authorList>
    </citation>
    <scope>NUCLEOTIDE SEQUENCE [LARGE SCALE GENOMIC DNA]</scope>
    <source>
        <strain evidence="5">BH-2024</strain>
    </source>
</reference>
<comment type="caution">
    <text evidence="5">The sequence shown here is derived from an EMBL/GenBank/DDBJ whole genome shotgun (WGS) entry which is preliminary data.</text>
</comment>
<dbReference type="InterPro" id="IPR007588">
    <property type="entry name" value="Znf_FLYWCH"/>
</dbReference>
<evidence type="ECO:0000313" key="5">
    <source>
        <dbReference type="EMBL" id="KAL3119309.1"/>
    </source>
</evidence>
<keyword evidence="3" id="KW-0862">Zinc</keyword>
<sequence length="231" mass="26644">MASTQIRSGSFSRGRFRVAVFAWPFSREGHFRVAVFACPKQALTRKRTPRENGHAKTGLTRKRPRENVLAPRKYQRCLYVFHSLNADHDVKFWRCEHQRSEFKCRGRVHTTLNDVVLKIVGEHTCNHSAANVVAQKIVTGIKRRAAETMEPPAAIRAHTLQQIATPLVKRVRHEIELPPPVPLTLQELELPEQYRIYKRTEEAQELFLLADSGTYTEQNREGQQRCVLRGI</sequence>
<dbReference type="GO" id="GO:0008270">
    <property type="term" value="F:zinc ion binding"/>
    <property type="evidence" value="ECO:0007669"/>
    <property type="project" value="UniProtKB-KW"/>
</dbReference>
<organism evidence="5 6">
    <name type="scientific">Heterodera trifolii</name>
    <dbReference type="NCBI Taxonomy" id="157864"/>
    <lineage>
        <taxon>Eukaryota</taxon>
        <taxon>Metazoa</taxon>
        <taxon>Ecdysozoa</taxon>
        <taxon>Nematoda</taxon>
        <taxon>Chromadorea</taxon>
        <taxon>Rhabditida</taxon>
        <taxon>Tylenchina</taxon>
        <taxon>Tylenchomorpha</taxon>
        <taxon>Tylenchoidea</taxon>
        <taxon>Heteroderidae</taxon>
        <taxon>Heteroderinae</taxon>
        <taxon>Heterodera</taxon>
    </lineage>
</organism>
<gene>
    <name evidence="5" type="ORF">niasHT_000087</name>
</gene>